<evidence type="ECO:0000256" key="10">
    <source>
        <dbReference type="ARBA" id="ARBA00023004"/>
    </source>
</evidence>
<keyword evidence="6 12" id="KW-0812">Transmembrane</keyword>
<feature type="transmembrane region" description="Helical" evidence="12">
    <location>
        <begin position="407"/>
        <end position="430"/>
    </location>
</feature>
<dbReference type="Pfam" id="PF01654">
    <property type="entry name" value="Cyt_bd_oxida_I"/>
    <property type="match status" value="1"/>
</dbReference>
<keyword evidence="7 12" id="KW-0479">Metal-binding</keyword>
<comment type="similarity">
    <text evidence="2 12">Belongs to the cytochrome ubiquinol oxidase subunit 1 family.</text>
</comment>
<dbReference type="InterPro" id="IPR002585">
    <property type="entry name" value="Cyt-d_ubiquinol_oxidase_su_1"/>
</dbReference>
<keyword evidence="9 12" id="KW-1133">Transmembrane helix</keyword>
<dbReference type="GO" id="GO:0009055">
    <property type="term" value="F:electron transfer activity"/>
    <property type="evidence" value="ECO:0007669"/>
    <property type="project" value="UniProtKB-UniRule"/>
</dbReference>
<dbReference type="EMBL" id="OX365700">
    <property type="protein sequence ID" value="CAI4031035.1"/>
    <property type="molecule type" value="Genomic_DNA"/>
</dbReference>
<dbReference type="GO" id="GO:0020037">
    <property type="term" value="F:heme binding"/>
    <property type="evidence" value="ECO:0007669"/>
    <property type="project" value="TreeGrafter"/>
</dbReference>
<reference evidence="13" key="1">
    <citation type="submission" date="2022-10" db="EMBL/GenBank/DDBJ databases">
        <authorList>
            <person name="Koch H."/>
        </authorList>
    </citation>
    <scope>NUCLEOTIDE SEQUENCE</scope>
    <source>
        <strain evidence="13">DNF</strain>
    </source>
</reference>
<evidence type="ECO:0000256" key="8">
    <source>
        <dbReference type="ARBA" id="ARBA00022982"/>
    </source>
</evidence>
<evidence type="ECO:0000256" key="2">
    <source>
        <dbReference type="ARBA" id="ARBA00009819"/>
    </source>
</evidence>
<keyword evidence="4 12" id="KW-1003">Cell membrane</keyword>
<evidence type="ECO:0000256" key="1">
    <source>
        <dbReference type="ARBA" id="ARBA00004651"/>
    </source>
</evidence>
<dbReference type="RefSeq" id="WP_289267999.1">
    <property type="nucleotide sequence ID" value="NZ_OX365700.1"/>
</dbReference>
<name>A0AA86MXT8_9BACT</name>
<feature type="transmembrane region" description="Helical" evidence="12">
    <location>
        <begin position="12"/>
        <end position="34"/>
    </location>
</feature>
<keyword evidence="11 12" id="KW-0472">Membrane</keyword>
<dbReference type="Proteomes" id="UP001179121">
    <property type="component" value="Chromosome"/>
</dbReference>
<dbReference type="AlphaFoldDB" id="A0AA86MXT8"/>
<feature type="transmembrane region" description="Helical" evidence="12">
    <location>
        <begin position="187"/>
        <end position="206"/>
    </location>
</feature>
<organism evidence="13 14">
    <name type="scientific">Nitrospira tepida</name>
    <dbReference type="NCBI Taxonomy" id="2973512"/>
    <lineage>
        <taxon>Bacteria</taxon>
        <taxon>Pseudomonadati</taxon>
        <taxon>Nitrospirota</taxon>
        <taxon>Nitrospiria</taxon>
        <taxon>Nitrospirales</taxon>
        <taxon>Nitrospiraceae</taxon>
        <taxon>Nitrospira</taxon>
    </lineage>
</organism>
<dbReference type="GO" id="GO:0046872">
    <property type="term" value="F:metal ion binding"/>
    <property type="evidence" value="ECO:0007669"/>
    <property type="project" value="UniProtKB-UniRule"/>
</dbReference>
<protein>
    <submittedName>
        <fullName evidence="13">Cytochrome bd oxidase, subunit I</fullName>
    </submittedName>
</protein>
<keyword evidence="10 12" id="KW-0408">Iron</keyword>
<dbReference type="GO" id="GO:0016682">
    <property type="term" value="F:oxidoreductase activity, acting on diphenols and related substances as donors, oxygen as acceptor"/>
    <property type="evidence" value="ECO:0007669"/>
    <property type="project" value="TreeGrafter"/>
</dbReference>
<dbReference type="GO" id="GO:0070069">
    <property type="term" value="C:cytochrome complex"/>
    <property type="evidence" value="ECO:0007669"/>
    <property type="project" value="UniProtKB-UniRule"/>
</dbReference>
<proteinExistence type="inferred from homology"/>
<feature type="transmembrane region" description="Helical" evidence="12">
    <location>
        <begin position="218"/>
        <end position="235"/>
    </location>
</feature>
<evidence type="ECO:0000256" key="4">
    <source>
        <dbReference type="ARBA" id="ARBA00022475"/>
    </source>
</evidence>
<dbReference type="PANTHER" id="PTHR30365">
    <property type="entry name" value="CYTOCHROME D UBIQUINOL OXIDASE"/>
    <property type="match status" value="1"/>
</dbReference>
<comment type="subcellular location">
    <subcellularLocation>
        <location evidence="1">Cell membrane</location>
        <topology evidence="1">Multi-pass membrane protein</topology>
    </subcellularLocation>
</comment>
<feature type="transmembrane region" description="Helical" evidence="12">
    <location>
        <begin position="91"/>
        <end position="115"/>
    </location>
</feature>
<evidence type="ECO:0000256" key="5">
    <source>
        <dbReference type="ARBA" id="ARBA00022617"/>
    </source>
</evidence>
<accession>A0AA86MXT8</accession>
<feature type="transmembrane region" description="Helical" evidence="12">
    <location>
        <begin position="54"/>
        <end position="71"/>
    </location>
</feature>
<evidence type="ECO:0000256" key="11">
    <source>
        <dbReference type="ARBA" id="ARBA00023136"/>
    </source>
</evidence>
<evidence type="ECO:0000256" key="9">
    <source>
        <dbReference type="ARBA" id="ARBA00022989"/>
    </source>
</evidence>
<keyword evidence="8 12" id="KW-0249">Electron transport</keyword>
<feature type="transmembrane region" description="Helical" evidence="12">
    <location>
        <begin position="323"/>
        <end position="344"/>
    </location>
</feature>
<evidence type="ECO:0000256" key="12">
    <source>
        <dbReference type="PIRNR" id="PIRNR006446"/>
    </source>
</evidence>
<dbReference type="PANTHER" id="PTHR30365:SF14">
    <property type="entry name" value="CYTOCHROME BD MENAQUINOL OXIDASE SUBUNIT I-RELATED"/>
    <property type="match status" value="1"/>
</dbReference>
<gene>
    <name evidence="13" type="ORF">DNFV4_01467</name>
</gene>
<sequence length="457" mass="50253">MASALLYDRLQFAFTATFHYLFPQLTMGLALLLLYVRTKALRSGAAHDHAVARFWTKIFALSFAFGVVTGIPLEFQFGTNWARFSTYAGGVIGQTLAMEGLFAFFLESSFLGVLLFGEGRFSERLQWAAALLLFIGSWLSGFFILATNSWMQHPVAYTTGTDGRVHVDSLLDLLTNPWLLWQYTHNMTAAVVTASLAMAAVGAFYLLSGRDIAYGRTFVRTGVVAGAIASCLMVFPTGHGNAKQVFEHQPVKGAAMEGLFRTERGAGLLLVGQPNMETMTIDNPLEIPSALSFLVYDELYAQVKGLDAFSRELWPDNIPLLYYSYHVMVGLGTIFIAVMGGSLLMLCRGRLYDARWWLWSLMLLAPFPWIATTAGWMTAELGRQPWLVYGLMRTADGTSPLVHSGNALFTLLGFMGLYLLLGLLFTLLVIETIWHGPDHHASEPAPALSPVPQGGGT</sequence>
<dbReference type="KEGG" id="nti:DNFV4_01467"/>
<keyword evidence="3 12" id="KW-0813">Transport</keyword>
<dbReference type="PIRSF" id="PIRSF006446">
    <property type="entry name" value="Cyt_quinol_oxidase_1"/>
    <property type="match status" value="1"/>
</dbReference>
<feature type="transmembrane region" description="Helical" evidence="12">
    <location>
        <begin position="127"/>
        <end position="146"/>
    </location>
</feature>
<feature type="transmembrane region" description="Helical" evidence="12">
    <location>
        <begin position="356"/>
        <end position="377"/>
    </location>
</feature>
<keyword evidence="14" id="KW-1185">Reference proteome</keyword>
<dbReference type="GO" id="GO:0005886">
    <property type="term" value="C:plasma membrane"/>
    <property type="evidence" value="ECO:0007669"/>
    <property type="project" value="UniProtKB-SubCell"/>
</dbReference>
<dbReference type="GO" id="GO:0019646">
    <property type="term" value="P:aerobic electron transport chain"/>
    <property type="evidence" value="ECO:0007669"/>
    <property type="project" value="InterPro"/>
</dbReference>
<evidence type="ECO:0000256" key="3">
    <source>
        <dbReference type="ARBA" id="ARBA00022448"/>
    </source>
</evidence>
<keyword evidence="5 12" id="KW-0349">Heme</keyword>
<evidence type="ECO:0000313" key="14">
    <source>
        <dbReference type="Proteomes" id="UP001179121"/>
    </source>
</evidence>
<evidence type="ECO:0000256" key="6">
    <source>
        <dbReference type="ARBA" id="ARBA00022692"/>
    </source>
</evidence>
<evidence type="ECO:0000313" key="13">
    <source>
        <dbReference type="EMBL" id="CAI4031035.1"/>
    </source>
</evidence>
<evidence type="ECO:0000256" key="7">
    <source>
        <dbReference type="ARBA" id="ARBA00022723"/>
    </source>
</evidence>